<keyword evidence="2" id="KW-0808">Transferase</keyword>
<accession>A0A1J5R3D0</accession>
<proteinExistence type="predicted"/>
<dbReference type="NCBIfam" id="TIGR03708">
    <property type="entry name" value="poly_P_AMP_trns"/>
    <property type="match status" value="1"/>
</dbReference>
<dbReference type="AlphaFoldDB" id="A0A1J5R3D0"/>
<name>A0A1J5R3D0_9ZZZZ</name>
<evidence type="ECO:0000259" key="1">
    <source>
        <dbReference type="Pfam" id="PF03976"/>
    </source>
</evidence>
<dbReference type="InterPro" id="IPR027417">
    <property type="entry name" value="P-loop_NTPase"/>
</dbReference>
<evidence type="ECO:0000313" key="2">
    <source>
        <dbReference type="EMBL" id="OIQ90441.1"/>
    </source>
</evidence>
<comment type="caution">
    <text evidence="2">The sequence shown here is derived from an EMBL/GenBank/DDBJ whole genome shotgun (WGS) entry which is preliminary data.</text>
</comment>
<dbReference type="Pfam" id="PF03976">
    <property type="entry name" value="PPK2"/>
    <property type="match status" value="2"/>
</dbReference>
<gene>
    <name evidence="2" type="primary">tmk_13</name>
    <name evidence="2" type="ORF">GALL_276750</name>
</gene>
<dbReference type="EC" id="2.7.4.9" evidence="2"/>
<dbReference type="PANTHER" id="PTHR34383">
    <property type="entry name" value="POLYPHOSPHATE:AMP PHOSPHOTRANSFERASE-RELATED"/>
    <property type="match status" value="1"/>
</dbReference>
<reference evidence="2" key="1">
    <citation type="submission" date="2016-10" db="EMBL/GenBank/DDBJ databases">
        <title>Sequence of Gallionella enrichment culture.</title>
        <authorList>
            <person name="Poehlein A."/>
            <person name="Muehling M."/>
            <person name="Daniel R."/>
        </authorList>
    </citation>
    <scope>NUCLEOTIDE SEQUENCE</scope>
</reference>
<dbReference type="GO" id="GO:0006797">
    <property type="term" value="P:polyphosphate metabolic process"/>
    <property type="evidence" value="ECO:0007669"/>
    <property type="project" value="InterPro"/>
</dbReference>
<keyword evidence="2" id="KW-0418">Kinase</keyword>
<organism evidence="2">
    <name type="scientific">mine drainage metagenome</name>
    <dbReference type="NCBI Taxonomy" id="410659"/>
    <lineage>
        <taxon>unclassified sequences</taxon>
        <taxon>metagenomes</taxon>
        <taxon>ecological metagenomes</taxon>
    </lineage>
</organism>
<dbReference type="GO" id="GO:0004798">
    <property type="term" value="F:dTMP kinase activity"/>
    <property type="evidence" value="ECO:0007669"/>
    <property type="project" value="UniProtKB-EC"/>
</dbReference>
<dbReference type="Gene3D" id="3.40.50.300">
    <property type="entry name" value="P-loop containing nucleotide triphosphate hydrolases"/>
    <property type="match status" value="2"/>
</dbReference>
<feature type="domain" description="Polyphosphate kinase-2-related" evidence="1">
    <location>
        <begin position="270"/>
        <end position="491"/>
    </location>
</feature>
<dbReference type="InterPro" id="IPR022488">
    <property type="entry name" value="PPK2-related"/>
</dbReference>
<dbReference type="SUPFAM" id="SSF52540">
    <property type="entry name" value="P-loop containing nucleoside triphosphate hydrolases"/>
    <property type="match status" value="2"/>
</dbReference>
<feature type="domain" description="Polyphosphate kinase-2-related" evidence="1">
    <location>
        <begin position="11"/>
        <end position="235"/>
    </location>
</feature>
<protein>
    <submittedName>
        <fullName evidence="2">Thymidylate kinase</fullName>
        <ecNumber evidence="2">2.7.4.9</ecNumber>
    </submittedName>
</protein>
<dbReference type="PANTHER" id="PTHR34383:SF3">
    <property type="entry name" value="POLYPHOSPHATE:AMP PHOSPHOTRANSFERASE"/>
    <property type="match status" value="1"/>
</dbReference>
<dbReference type="GO" id="GO:0043751">
    <property type="term" value="F:polyphosphate:AMP phosphotransferase activity"/>
    <property type="evidence" value="ECO:0007669"/>
    <property type="project" value="InterPro"/>
</dbReference>
<dbReference type="InterPro" id="IPR022489">
    <property type="entry name" value="PolyP_AMP_Tfrase"/>
</dbReference>
<dbReference type="EMBL" id="MLJW01000292">
    <property type="protein sequence ID" value="OIQ90441.1"/>
    <property type="molecule type" value="Genomic_DNA"/>
</dbReference>
<sequence>MFESAELGHKIDKATYDKEVPILREALLEAQFNLAKAANFPVIILIGGMDGAGRGETVNLLNEWMDPRYIQTHGMGEPSDEELERPMMWRFWRALPPKGRIGVFLGSWYTWPILNRVSGITTTADLDQSLERAKRLEEMLHAEGAVIIKFWLHLSKDKQEKRLKSLEKNPATRWRVTERDWKHFKAYDKFQSVHESVIRHTSTAEAPWIIVEGEDPCYRGLTVGKTILETLRNRLEQTATPVAKVNVPPLLPSIDNIHILKTLDLTKSLAKKPFKDELEKYQGKLNFLTRDPKFKNMTVIVVFEGNDAAGKGGSIRRITGALDARDYQVIPIAAPTEEERAQPYLWRFWRHIPRKGRVTIFDRSWYGRVLVERVEGFCNENDWMRAYSEINDFEAQLVRHNIIVVKFWLTISKEEQLRRFENRQKTGYKSFKITDEDWRNREKWEQYEQAICDMVDRTSTIISPWTLVEANDKNFARIKILKTLCNQIEQALANLSPNDAKPEPKLKH</sequence>